<dbReference type="EMBL" id="BPVZ01000014">
    <property type="protein sequence ID" value="GKU99679.1"/>
    <property type="molecule type" value="Genomic_DNA"/>
</dbReference>
<sequence>MHGSFFGSDTAVIAARVEEVISDSILTIFMILYTPKLYMVGNHTRKLNL</sequence>
<evidence type="ECO:0000313" key="3">
    <source>
        <dbReference type="Proteomes" id="UP001054252"/>
    </source>
</evidence>
<organism evidence="2 3">
    <name type="scientific">Rubroshorea leprosula</name>
    <dbReference type="NCBI Taxonomy" id="152421"/>
    <lineage>
        <taxon>Eukaryota</taxon>
        <taxon>Viridiplantae</taxon>
        <taxon>Streptophyta</taxon>
        <taxon>Embryophyta</taxon>
        <taxon>Tracheophyta</taxon>
        <taxon>Spermatophyta</taxon>
        <taxon>Magnoliopsida</taxon>
        <taxon>eudicotyledons</taxon>
        <taxon>Gunneridae</taxon>
        <taxon>Pentapetalae</taxon>
        <taxon>rosids</taxon>
        <taxon>malvids</taxon>
        <taxon>Malvales</taxon>
        <taxon>Dipterocarpaceae</taxon>
        <taxon>Rubroshorea</taxon>
    </lineage>
</organism>
<reference evidence="2 3" key="1">
    <citation type="journal article" date="2021" name="Commun. Biol.">
        <title>The genome of Shorea leprosula (Dipterocarpaceae) highlights the ecological relevance of drought in aseasonal tropical rainforests.</title>
        <authorList>
            <person name="Ng K.K.S."/>
            <person name="Kobayashi M.J."/>
            <person name="Fawcett J.A."/>
            <person name="Hatakeyama M."/>
            <person name="Paape T."/>
            <person name="Ng C.H."/>
            <person name="Ang C.C."/>
            <person name="Tnah L.H."/>
            <person name="Lee C.T."/>
            <person name="Nishiyama T."/>
            <person name="Sese J."/>
            <person name="O'Brien M.J."/>
            <person name="Copetti D."/>
            <person name="Mohd Noor M.I."/>
            <person name="Ong R.C."/>
            <person name="Putra M."/>
            <person name="Sireger I.Z."/>
            <person name="Indrioko S."/>
            <person name="Kosugi Y."/>
            <person name="Izuno A."/>
            <person name="Isagi Y."/>
            <person name="Lee S.L."/>
            <person name="Shimizu K.K."/>
        </authorList>
    </citation>
    <scope>NUCLEOTIDE SEQUENCE [LARGE SCALE GENOMIC DNA]</scope>
    <source>
        <strain evidence="2">214</strain>
    </source>
</reference>
<gene>
    <name evidence="2" type="ORF">SLEP1_g12488</name>
</gene>
<keyword evidence="3" id="KW-1185">Reference proteome</keyword>
<name>A0AAV5IH60_9ROSI</name>
<dbReference type="AlphaFoldDB" id="A0AAV5IH60"/>
<proteinExistence type="predicted"/>
<accession>A0AAV5IH60</accession>
<feature type="transmembrane region" description="Helical" evidence="1">
    <location>
        <begin position="20"/>
        <end position="39"/>
    </location>
</feature>
<keyword evidence="1" id="KW-1133">Transmembrane helix</keyword>
<evidence type="ECO:0000313" key="2">
    <source>
        <dbReference type="EMBL" id="GKU99679.1"/>
    </source>
</evidence>
<comment type="caution">
    <text evidence="2">The sequence shown here is derived from an EMBL/GenBank/DDBJ whole genome shotgun (WGS) entry which is preliminary data.</text>
</comment>
<evidence type="ECO:0000256" key="1">
    <source>
        <dbReference type="SAM" id="Phobius"/>
    </source>
</evidence>
<keyword evidence="1" id="KW-0812">Transmembrane</keyword>
<dbReference type="Proteomes" id="UP001054252">
    <property type="component" value="Unassembled WGS sequence"/>
</dbReference>
<keyword evidence="1" id="KW-0472">Membrane</keyword>
<protein>
    <submittedName>
        <fullName evidence="2">Uncharacterized protein</fullName>
    </submittedName>
</protein>